<evidence type="ECO:0000313" key="3">
    <source>
        <dbReference type="Proteomes" id="UP000663937"/>
    </source>
</evidence>
<feature type="domain" description="Metallo-beta-lactamase" evidence="1">
    <location>
        <begin position="35"/>
        <end position="231"/>
    </location>
</feature>
<evidence type="ECO:0000313" key="2">
    <source>
        <dbReference type="EMBL" id="QTE30408.1"/>
    </source>
</evidence>
<sequence length="264" mass="27098">MRLTVVGCAGSFPSAESAASSYLVEADDAEGRTWRVVLDLGNGALGPLQRYCDPATVDAFAISHLHADHSADLVVLGVYRRYHPAGTGAGTSVPVFGPVGTRGRLAQLAGTDPATDVSGHLDVREWVEGAGVDVGPLRLEPVAVRHPVPAFGIRVIGPAEGDPARRVVLAYSGDTDSCPGLDALAAGADLLLCEAGFLDGRDDAVRGVHLTGRRAGEAAAGGGSARLVLTHLPAWNDSNVTLAQARAAYAGPTELARPGAVYPI</sequence>
<dbReference type="PANTHER" id="PTHR46018:SF4">
    <property type="entry name" value="METALLO-HYDROLASE YHFI-RELATED"/>
    <property type="match status" value="1"/>
</dbReference>
<dbReference type="PANTHER" id="PTHR46018">
    <property type="entry name" value="ZINC PHOSPHODIESTERASE ELAC PROTEIN 1"/>
    <property type="match status" value="1"/>
</dbReference>
<proteinExistence type="predicted"/>
<evidence type="ECO:0000259" key="1">
    <source>
        <dbReference type="Pfam" id="PF12706"/>
    </source>
</evidence>
<dbReference type="AlphaFoldDB" id="A0A8A4ZLG4"/>
<keyword evidence="3" id="KW-1185">Reference proteome</keyword>
<dbReference type="InterPro" id="IPR001279">
    <property type="entry name" value="Metallo-B-lactamas"/>
</dbReference>
<reference evidence="2" key="1">
    <citation type="submission" date="2021-03" db="EMBL/GenBank/DDBJ databases">
        <title>Pengzhenrongella sicca gen. nov., sp. nov., a new member of suborder Micrococcineae isolated from High-Arctic tundra soil.</title>
        <authorList>
            <person name="Peng F."/>
        </authorList>
    </citation>
    <scope>NUCLEOTIDE SEQUENCE</scope>
    <source>
        <strain evidence="2">LRZ-2</strain>
    </source>
</reference>
<dbReference type="SUPFAM" id="SSF56281">
    <property type="entry name" value="Metallo-hydrolase/oxidoreductase"/>
    <property type="match status" value="1"/>
</dbReference>
<accession>A0A8A4ZLG4</accession>
<dbReference type="KEGG" id="psic:J4E96_05290"/>
<organism evidence="2 3">
    <name type="scientific">Pengzhenrongella sicca</name>
    <dbReference type="NCBI Taxonomy" id="2819238"/>
    <lineage>
        <taxon>Bacteria</taxon>
        <taxon>Bacillati</taxon>
        <taxon>Actinomycetota</taxon>
        <taxon>Actinomycetes</taxon>
        <taxon>Micrococcales</taxon>
        <taxon>Pengzhenrongella</taxon>
    </lineage>
</organism>
<dbReference type="Gene3D" id="3.60.15.10">
    <property type="entry name" value="Ribonuclease Z/Hydroxyacylglutathione hydrolase-like"/>
    <property type="match status" value="1"/>
</dbReference>
<name>A0A8A4ZLG4_9MICO</name>
<dbReference type="Proteomes" id="UP000663937">
    <property type="component" value="Chromosome"/>
</dbReference>
<dbReference type="EMBL" id="CP071868">
    <property type="protein sequence ID" value="QTE30408.1"/>
    <property type="molecule type" value="Genomic_DNA"/>
</dbReference>
<dbReference type="RefSeq" id="WP_227424739.1">
    <property type="nucleotide sequence ID" value="NZ_CP071868.1"/>
</dbReference>
<dbReference type="Pfam" id="PF12706">
    <property type="entry name" value="Lactamase_B_2"/>
    <property type="match status" value="1"/>
</dbReference>
<protein>
    <submittedName>
        <fullName evidence="2">MBL fold metallo-hydrolase</fullName>
    </submittedName>
</protein>
<dbReference type="CDD" id="cd07716">
    <property type="entry name" value="RNaseZ_short-form-like_MBL-fold"/>
    <property type="match status" value="1"/>
</dbReference>
<gene>
    <name evidence="2" type="ORF">J4E96_05290</name>
</gene>
<dbReference type="GO" id="GO:0042781">
    <property type="term" value="F:3'-tRNA processing endoribonuclease activity"/>
    <property type="evidence" value="ECO:0007669"/>
    <property type="project" value="TreeGrafter"/>
</dbReference>
<dbReference type="InterPro" id="IPR036866">
    <property type="entry name" value="RibonucZ/Hydroxyglut_hydro"/>
</dbReference>